<organism evidence="5 6">
    <name type="scientific">Rhodopseudomonas palustris</name>
    <dbReference type="NCBI Taxonomy" id="1076"/>
    <lineage>
        <taxon>Bacteria</taxon>
        <taxon>Pseudomonadati</taxon>
        <taxon>Pseudomonadota</taxon>
        <taxon>Alphaproteobacteria</taxon>
        <taxon>Hyphomicrobiales</taxon>
        <taxon>Nitrobacteraceae</taxon>
        <taxon>Rhodopseudomonas</taxon>
    </lineage>
</organism>
<dbReference type="EMBL" id="QYYD01000009">
    <property type="protein sequence ID" value="RJF75047.1"/>
    <property type="molecule type" value="Genomic_DNA"/>
</dbReference>
<evidence type="ECO:0000256" key="2">
    <source>
        <dbReference type="ARBA" id="ARBA00010742"/>
    </source>
</evidence>
<dbReference type="PANTHER" id="PTHR30024:SF47">
    <property type="entry name" value="TAURINE-BINDING PERIPLASMIC PROTEIN"/>
    <property type="match status" value="1"/>
</dbReference>
<dbReference type="OrthoDB" id="9815602at2"/>
<dbReference type="SMART" id="SM00062">
    <property type="entry name" value="PBPb"/>
    <property type="match status" value="1"/>
</dbReference>
<evidence type="ECO:0000256" key="1">
    <source>
        <dbReference type="ARBA" id="ARBA00004418"/>
    </source>
</evidence>
<name>A0A418VG36_RHOPL</name>
<dbReference type="GO" id="GO:0042918">
    <property type="term" value="P:alkanesulfonate transmembrane transport"/>
    <property type="evidence" value="ECO:0007669"/>
    <property type="project" value="TreeGrafter"/>
</dbReference>
<dbReference type="InterPro" id="IPR001638">
    <property type="entry name" value="Solute-binding_3/MltF_N"/>
</dbReference>
<protein>
    <recommendedName>
        <fullName evidence="4">Solute-binding protein family 3/N-terminal domain-containing protein</fullName>
    </recommendedName>
</protein>
<comment type="subcellular location">
    <subcellularLocation>
        <location evidence="1">Periplasm</location>
    </subcellularLocation>
</comment>
<gene>
    <name evidence="5" type="ORF">D4Q52_10365</name>
</gene>
<keyword evidence="3" id="KW-0732">Signal</keyword>
<proteinExistence type="inferred from homology"/>
<evidence type="ECO:0000256" key="3">
    <source>
        <dbReference type="ARBA" id="ARBA00022729"/>
    </source>
</evidence>
<accession>A0A418VG36</accession>
<evidence type="ECO:0000259" key="4">
    <source>
        <dbReference type="SMART" id="SM00062"/>
    </source>
</evidence>
<dbReference type="GO" id="GO:0042597">
    <property type="term" value="C:periplasmic space"/>
    <property type="evidence" value="ECO:0007669"/>
    <property type="project" value="UniProtKB-SubCell"/>
</dbReference>
<dbReference type="AlphaFoldDB" id="A0A418VG36"/>
<comment type="caution">
    <text evidence="5">The sequence shown here is derived from an EMBL/GenBank/DDBJ whole genome shotgun (WGS) entry which is preliminary data.</text>
</comment>
<dbReference type="Proteomes" id="UP000285523">
    <property type="component" value="Unassembled WGS sequence"/>
</dbReference>
<evidence type="ECO:0000313" key="6">
    <source>
        <dbReference type="Proteomes" id="UP000285523"/>
    </source>
</evidence>
<dbReference type="PANTHER" id="PTHR30024">
    <property type="entry name" value="ALIPHATIC SULFONATES-BINDING PROTEIN-RELATED"/>
    <property type="match status" value="1"/>
</dbReference>
<dbReference type="Pfam" id="PF09084">
    <property type="entry name" value="NMT1"/>
    <property type="match status" value="1"/>
</dbReference>
<sequence>METDLTSKGHDMVRHAFAAVFAAILAITAMSPAQAQQSLKLGIGVTSDFLAAYMALDQGLFEKHGLKVTPVSMAGSAGSNQIAALVAGSFDVLAASGPGLIQSADAGLPLVGIANGSVLPTFGNLGIVARTGSNIAKPADLVGKKVAIAGLNNILHFAAQNWLAENGVDYKKIQWVEVLFAQQQDLMKAGQFDAAVMTDPFFTTTVNQGIGYPAGKVYDKAPAGVTLGLYIATRSWADKHPQELASFRAALADGEALAKSDNKLAMDVLAKYTKLPAAALALVGMPNLATKLEPGNLEWWFNVLQKQDVLTSKITASDVVFK</sequence>
<dbReference type="Gene3D" id="3.40.190.10">
    <property type="entry name" value="Periplasmic binding protein-like II"/>
    <property type="match status" value="2"/>
</dbReference>
<dbReference type="InterPro" id="IPR015168">
    <property type="entry name" value="SsuA/THI5"/>
</dbReference>
<dbReference type="SUPFAM" id="SSF53850">
    <property type="entry name" value="Periplasmic binding protein-like II"/>
    <property type="match status" value="1"/>
</dbReference>
<reference evidence="5 6" key="1">
    <citation type="submission" date="2018-09" db="EMBL/GenBank/DDBJ databases">
        <title>Draft genome sequence of Rhodopseudomonas palustris 2.1.18.</title>
        <authorList>
            <person name="Robertson S.L."/>
            <person name="Meyer T.E."/>
            <person name="Kyndt J.A."/>
        </authorList>
    </citation>
    <scope>NUCLEOTIDE SEQUENCE [LARGE SCALE GENOMIC DNA]</scope>
    <source>
        <strain evidence="5 6">2.1.18</strain>
    </source>
</reference>
<comment type="similarity">
    <text evidence="2">Belongs to the bacterial solute-binding protein SsuA/TauA family.</text>
</comment>
<feature type="domain" description="Solute-binding protein family 3/N-terminal" evidence="4">
    <location>
        <begin position="40"/>
        <end position="267"/>
    </location>
</feature>
<evidence type="ECO:0000313" key="5">
    <source>
        <dbReference type="EMBL" id="RJF75047.1"/>
    </source>
</evidence>